<proteinExistence type="predicted"/>
<feature type="region of interest" description="Disordered" evidence="2">
    <location>
        <begin position="1225"/>
        <end position="1260"/>
    </location>
</feature>
<keyword evidence="5" id="KW-1185">Reference proteome</keyword>
<dbReference type="EMBL" id="FONX01000014">
    <property type="protein sequence ID" value="SFF14773.1"/>
    <property type="molecule type" value="Genomic_DNA"/>
</dbReference>
<evidence type="ECO:0000256" key="1">
    <source>
        <dbReference type="SAM" id="Coils"/>
    </source>
</evidence>
<reference evidence="5" key="1">
    <citation type="submission" date="2016-10" db="EMBL/GenBank/DDBJ databases">
        <authorList>
            <person name="Varghese N."/>
            <person name="Submissions S."/>
        </authorList>
    </citation>
    <scope>NUCLEOTIDE SEQUENCE [LARGE SCALE GENOMIC DNA]</scope>
    <source>
        <strain evidence="5">DSM 27981</strain>
    </source>
</reference>
<accession>A0A1I2GC66</accession>
<organism evidence="4 5">
    <name type="scientific">Paracidovorax wautersii</name>
    <dbReference type="NCBI Taxonomy" id="1177982"/>
    <lineage>
        <taxon>Bacteria</taxon>
        <taxon>Pseudomonadati</taxon>
        <taxon>Pseudomonadota</taxon>
        <taxon>Betaproteobacteria</taxon>
        <taxon>Burkholderiales</taxon>
        <taxon>Comamonadaceae</taxon>
        <taxon>Paracidovorax</taxon>
    </lineage>
</organism>
<dbReference type="Pfam" id="PF20155">
    <property type="entry name" value="TMP_3"/>
    <property type="match status" value="1"/>
</dbReference>
<feature type="domain" description="Tape measure protein N-terminal" evidence="3">
    <location>
        <begin position="305"/>
        <end position="498"/>
    </location>
</feature>
<feature type="compositionally biased region" description="Gly residues" evidence="2">
    <location>
        <begin position="1246"/>
        <end position="1257"/>
    </location>
</feature>
<dbReference type="InterPro" id="IPR013491">
    <property type="entry name" value="Tape_meas_N"/>
</dbReference>
<feature type="coiled-coil region" evidence="1">
    <location>
        <begin position="845"/>
        <end position="872"/>
    </location>
</feature>
<evidence type="ECO:0000313" key="5">
    <source>
        <dbReference type="Proteomes" id="UP000199119"/>
    </source>
</evidence>
<gene>
    <name evidence="4" type="ORF">SAMN04489711_11460</name>
</gene>
<keyword evidence="1" id="KW-0175">Coiled coil</keyword>
<feature type="compositionally biased region" description="Pro residues" evidence="2">
    <location>
        <begin position="1233"/>
        <end position="1243"/>
    </location>
</feature>
<name>A0A1I2GC66_9BURK</name>
<dbReference type="RefSeq" id="WP_092940765.1">
    <property type="nucleotide sequence ID" value="NZ_FONX01000014.1"/>
</dbReference>
<dbReference type="NCBIfam" id="TIGR02675">
    <property type="entry name" value="tape_meas_nterm"/>
    <property type="match status" value="1"/>
</dbReference>
<dbReference type="Proteomes" id="UP000199119">
    <property type="component" value="Unassembled WGS sequence"/>
</dbReference>
<protein>
    <submittedName>
        <fullName evidence="4">Tape measure domain-containing protein</fullName>
    </submittedName>
</protein>
<dbReference type="STRING" id="1177982.SAMN04489711_11460"/>
<evidence type="ECO:0000256" key="2">
    <source>
        <dbReference type="SAM" id="MobiDB-lite"/>
    </source>
</evidence>
<evidence type="ECO:0000313" key="4">
    <source>
        <dbReference type="EMBL" id="SFF14773.1"/>
    </source>
</evidence>
<evidence type="ECO:0000259" key="3">
    <source>
        <dbReference type="Pfam" id="PF20155"/>
    </source>
</evidence>
<dbReference type="OrthoDB" id="363355at2"/>
<sequence length="1307" mass="136132">MADPKIKYDIEAAVKGDADAEQLAKALTEVSDVLDGDLKQSAQDAAQALEALNAKQKALSAFGTLKRETQGLSQQLDQAVGVVDRLGNELQDAAGKTQTLSTAERSASAAVAEAQATLQRKRDALKAVREETTGASRRSDEYRATVTGLKDSIKAATEEVKTQQQAQRTAAQAAGQAQNAEAALRKEYDLAIGSAQRLSGELRNKNTALGSARESLQSVGVSTTNLAQQERNLQTAVAQVRAEVATLAPAYQAAAAASSQSTQVQAQNQRTLREGMTSISTQLQRIQSIASIAVGGGYFGGLAKDVAATADEFRNLEARIKLATGEGPQFQQSFTGVQQIALRTNSALDETGTLFTRLAKAAEEGGMAATQAQQRALRLTETINQSIQLSGGSAEGAKAAITQLIQGLQSGVLRGEEFNSVMEQAPRLAQALAQGLGVTTGELRKLADQGALTSEAVMKSLEGQADVIAGEFSKLPPTVGRALQNLSTQWTLYVGAADNGLISSANAAKVINALASNIDLLVNTLTAAGKAWAAIKIAGLVADFARWVTTTTAATAALEANTAATAANVVAQRASAAAQAEGVAAQAASTVATKANTAARAENAKAWGEVGAFTRAASLAQDAATASTARSTAALVENAAGAARAGIVWRGVSALFGPWGIAVAALTPEILGMTRSIGEQTAKMMGWGQRMEDAERKLRALDEAGKIQAENMRRQAAMYEEVRNRSFDLTKQSTGLIAEFDKLKKAGESTADALSKIGKDFDVSNSAGIRTMSAALDKLRADNKITAAEFQSAWAKALDGQDLAKFEAMARVAFGSAAAEAGKLQKQLSDALQQGASEEVVRGLRQRLEGALSAANREAERVAQTMNVLLREAVDRTGLDFTVLQGRIGEASRSAINDLEVVIGGLDKLKAQGVDAGRVLEASFVKALNTADSQKALDDVRARVEQLRNTLGEKVADGLLDQAREKALALSDALEKSKPGINSLREGMTALGLTTDATLKQNAENAREAYDAIRESGIASTRELREAFVKTAEAAIAANKGIAPSWVQAEAAVRGYRVVTDEAGKSSLVLSSSLDKSATSMRGVVVAAGAGAAAVRDLGAAYSDAGAKALAAQGQILAAAAAQRSADVSASSITNKPASATQFAWTRTTIIDYLKQSGLDEMLAERLSAQFTQPDGSVSNTASAAQIQWGGKFSTLAEALGKMSEYYRLGAGKSEAAAMLDYERNKGKQPGSPAAPQPLPKPPLDGSGGGSGEGGSGPRVDRIVNVYIGASPTVYSVPTNSSGQANIEQLARAVVTYLEDQKRQAGL</sequence>
<feature type="coiled-coil region" evidence="1">
    <location>
        <begin position="930"/>
        <end position="957"/>
    </location>
</feature>